<dbReference type="PANTHER" id="PTHR47505">
    <property type="entry name" value="DNA UTILIZATION PROTEIN YHGH"/>
    <property type="match status" value="1"/>
</dbReference>
<evidence type="ECO:0000256" key="1">
    <source>
        <dbReference type="ARBA" id="ARBA00008007"/>
    </source>
</evidence>
<dbReference type="CDD" id="cd06223">
    <property type="entry name" value="PRTases_typeI"/>
    <property type="match status" value="1"/>
</dbReference>
<dbReference type="OrthoDB" id="9779910at2"/>
<dbReference type="SUPFAM" id="SSF53271">
    <property type="entry name" value="PRTase-like"/>
    <property type="match status" value="1"/>
</dbReference>
<dbReference type="Pfam" id="PF00156">
    <property type="entry name" value="Pribosyltran"/>
    <property type="match status" value="1"/>
</dbReference>
<evidence type="ECO:0000313" key="3">
    <source>
        <dbReference type="EMBL" id="RDW16601.1"/>
    </source>
</evidence>
<gene>
    <name evidence="3" type="ORF">CWR48_15820</name>
</gene>
<comment type="caution">
    <text evidence="3">The sequence shown here is derived from an EMBL/GenBank/DDBJ whole genome shotgun (WGS) entry which is preliminary data.</text>
</comment>
<accession>A0A3D8PMY8</accession>
<protein>
    <submittedName>
        <fullName evidence="3">ComF family protein</fullName>
    </submittedName>
</protein>
<reference evidence="4" key="1">
    <citation type="submission" date="2017-11" db="EMBL/GenBank/DDBJ databases">
        <authorList>
            <person name="Zhu W."/>
        </authorList>
    </citation>
    <scope>NUCLEOTIDE SEQUENCE [LARGE SCALE GENOMIC DNA]</scope>
    <source>
        <strain evidence="4">CAU 1183</strain>
    </source>
</reference>
<dbReference type="Proteomes" id="UP000257143">
    <property type="component" value="Unassembled WGS sequence"/>
</dbReference>
<dbReference type="AlphaFoldDB" id="A0A3D8PMY8"/>
<dbReference type="EMBL" id="PIOC01000024">
    <property type="protein sequence ID" value="RDW16601.1"/>
    <property type="molecule type" value="Genomic_DNA"/>
</dbReference>
<dbReference type="PANTHER" id="PTHR47505:SF1">
    <property type="entry name" value="DNA UTILIZATION PROTEIN YHGH"/>
    <property type="match status" value="1"/>
</dbReference>
<organism evidence="3 4">
    <name type="scientific">Oceanobacillus arenosus</name>
    <dbReference type="NCBI Taxonomy" id="1229153"/>
    <lineage>
        <taxon>Bacteria</taxon>
        <taxon>Bacillati</taxon>
        <taxon>Bacillota</taxon>
        <taxon>Bacilli</taxon>
        <taxon>Bacillales</taxon>
        <taxon>Bacillaceae</taxon>
        <taxon>Oceanobacillus</taxon>
    </lineage>
</organism>
<sequence length="226" mass="26372">MECLWCGRAIMLDITWTNLFMPEKPRPLCSICEGELDRLDGKRCRNCSRRSEAEICSNCSWWIEHPLRNSIALNYSIFTYNPFIQEIIAKWKYRGDYVLGNVFQSYIIEEFRKNLSFLKKDAIIIPIPLSEERLQERGFNQAKQLAGFLPMEMSECLTRVHGEKQSKKTRMERIESENPFFIKETLQKPVILVDDIYTTGTTLRHAASLLKDNGCPKVYAFTLIRG</sequence>
<dbReference type="Gene3D" id="3.40.50.2020">
    <property type="match status" value="1"/>
</dbReference>
<dbReference type="InterPro" id="IPR029057">
    <property type="entry name" value="PRTase-like"/>
</dbReference>
<name>A0A3D8PMY8_9BACI</name>
<dbReference type="InterPro" id="IPR000836">
    <property type="entry name" value="PRTase_dom"/>
</dbReference>
<proteinExistence type="inferred from homology"/>
<dbReference type="InterPro" id="IPR051910">
    <property type="entry name" value="ComF/GntX_DNA_util-trans"/>
</dbReference>
<evidence type="ECO:0000313" key="4">
    <source>
        <dbReference type="Proteomes" id="UP000257143"/>
    </source>
</evidence>
<keyword evidence="4" id="KW-1185">Reference proteome</keyword>
<feature type="domain" description="Phosphoribosyltransferase" evidence="2">
    <location>
        <begin position="164"/>
        <end position="225"/>
    </location>
</feature>
<comment type="similarity">
    <text evidence="1">Belongs to the ComF/GntX family.</text>
</comment>
<evidence type="ECO:0000259" key="2">
    <source>
        <dbReference type="Pfam" id="PF00156"/>
    </source>
</evidence>